<comment type="caution">
    <text evidence="1">The sequence shown here is derived from an EMBL/GenBank/DDBJ whole genome shotgun (WGS) entry which is preliminary data.</text>
</comment>
<reference evidence="1" key="1">
    <citation type="submission" date="2020-10" db="EMBL/GenBank/DDBJ databases">
        <authorList>
            <person name="Gilroy R."/>
        </authorList>
    </citation>
    <scope>NUCLEOTIDE SEQUENCE</scope>
    <source>
        <strain evidence="1">CHK190-19873</strain>
    </source>
</reference>
<evidence type="ECO:0000313" key="2">
    <source>
        <dbReference type="Proteomes" id="UP000823935"/>
    </source>
</evidence>
<evidence type="ECO:0000313" key="1">
    <source>
        <dbReference type="EMBL" id="HIS30163.1"/>
    </source>
</evidence>
<dbReference type="Proteomes" id="UP000823935">
    <property type="component" value="Unassembled WGS sequence"/>
</dbReference>
<gene>
    <name evidence="1" type="ORF">IAB44_01215</name>
</gene>
<organism evidence="1 2">
    <name type="scientific">Candidatus Limivivens intestinipullorum</name>
    <dbReference type="NCBI Taxonomy" id="2840858"/>
    <lineage>
        <taxon>Bacteria</taxon>
        <taxon>Bacillati</taxon>
        <taxon>Bacillota</taxon>
        <taxon>Clostridia</taxon>
        <taxon>Lachnospirales</taxon>
        <taxon>Lachnospiraceae</taxon>
        <taxon>Lachnospiraceae incertae sedis</taxon>
        <taxon>Candidatus Limivivens</taxon>
    </lineage>
</organism>
<sequence length="143" mass="16033">MVTEIEMLNCIHQNADMAKDSLEHILPMSADSAFTKELEKQKAEYARAYQKSEALLRERNFEQGKDAPAVTKMMSGVMAKLKNLADPSTEKLAEMVFQGNNMGISDLSKCINGYQGEDKEVLNLAKKLLAQEEKNAEAMKKFL</sequence>
<evidence type="ECO:0008006" key="3">
    <source>
        <dbReference type="Google" id="ProtNLM"/>
    </source>
</evidence>
<proteinExistence type="predicted"/>
<protein>
    <recommendedName>
        <fullName evidence="3">DUF2383 domain-containing protein</fullName>
    </recommendedName>
</protein>
<accession>A0A9D1EQQ7</accession>
<dbReference type="EMBL" id="DVIQ01000007">
    <property type="protein sequence ID" value="HIS30163.1"/>
    <property type="molecule type" value="Genomic_DNA"/>
</dbReference>
<name>A0A9D1EQQ7_9FIRM</name>
<reference evidence="1" key="2">
    <citation type="journal article" date="2021" name="PeerJ">
        <title>Extensive microbial diversity within the chicken gut microbiome revealed by metagenomics and culture.</title>
        <authorList>
            <person name="Gilroy R."/>
            <person name="Ravi A."/>
            <person name="Getino M."/>
            <person name="Pursley I."/>
            <person name="Horton D.L."/>
            <person name="Alikhan N.F."/>
            <person name="Baker D."/>
            <person name="Gharbi K."/>
            <person name="Hall N."/>
            <person name="Watson M."/>
            <person name="Adriaenssens E.M."/>
            <person name="Foster-Nyarko E."/>
            <person name="Jarju S."/>
            <person name="Secka A."/>
            <person name="Antonio M."/>
            <person name="Oren A."/>
            <person name="Chaudhuri R.R."/>
            <person name="La Ragione R."/>
            <person name="Hildebrand F."/>
            <person name="Pallen M.J."/>
        </authorList>
    </citation>
    <scope>NUCLEOTIDE SEQUENCE</scope>
    <source>
        <strain evidence="1">CHK190-19873</strain>
    </source>
</reference>
<dbReference type="AlphaFoldDB" id="A0A9D1EQQ7"/>